<dbReference type="EMBL" id="MG824745">
    <property type="protein sequence ID" value="AUT77166.1"/>
    <property type="molecule type" value="Genomic_DNA"/>
</dbReference>
<dbReference type="EMBL" id="KX090424">
    <property type="protein sequence ID" value="AOS87940.1"/>
    <property type="molecule type" value="Genomic_DNA"/>
</dbReference>
<dbReference type="EMBL" id="MK629523">
    <property type="protein sequence ID" value="QEY87773.1"/>
    <property type="molecule type" value="Genomic_DNA"/>
</dbReference>
<sequence length="136" mass="15618">MLGYLMLRVPLWELNLAMFHDFRRDIINAWEKLDLGKVFPGLVTGFFYLYALQDGGFCIDCFLPCSDFGSAYLEGVGLAVKCLFFGKYPYDSEKWIKGVCLLRNEGYAQEYRLGEYCITSEAVGSREGCIYECVYE</sequence>
<evidence type="ECO:0000313" key="16">
    <source>
        <dbReference type="EMBL" id="QEY87773.1"/>
    </source>
</evidence>
<reference evidence="11" key="13">
    <citation type="submission" date="2018-01" db="EMBL/GenBank/DDBJ databases">
        <title>Epidemiological investigation and molecular differentiation of fowl adenovirus infections in commercial chickens in China.</title>
        <authorList>
            <person name="Luo Y."/>
            <person name="Zhao L."/>
            <person name="Weng Y."/>
        </authorList>
    </citation>
    <scope>NUCLEOTIDE SEQUENCE [LARGE SCALE GENOMIC DNA]</scope>
    <source>
        <strain evidence="11">CH/JS/TCZHP/2015</strain>
    </source>
</reference>
<dbReference type="Proteomes" id="UP000320871">
    <property type="component" value="Segment"/>
</dbReference>
<dbReference type="Proteomes" id="UP000321061">
    <property type="component" value="Genome"/>
</dbReference>
<reference evidence="7" key="8">
    <citation type="submission" date="2017-02" db="EMBL/GenBank/DDBJ databases">
        <title>Complete genome characterization of Fowl Adenovirus Serotype 4 Strain isolated from chickens associated with hydropericardium syndrome in China.</title>
        <authorList>
            <person name="Ma J."/>
        </authorList>
    </citation>
    <scope>NUCLEOTIDE SEQUENCE [LARGE SCALE GENOMIC DNA]</scope>
    <source>
        <strain evidence="7">HB1502</strain>
        <strain evidence="9">HN1501</strain>
        <strain evidence="8">SD1501</strain>
    </source>
</reference>
<dbReference type="Proteomes" id="UP000318794">
    <property type="component" value="Segment"/>
</dbReference>
<reference evidence="6 26" key="7">
    <citation type="submission" date="2016-04" db="EMBL/GenBank/DDBJ databases">
        <title>Genome characterization of fowl adenovirus isolate from chickens associated with hepatitis and hydropericardium syndrome in China.</title>
        <authorList>
            <person name="Li H."/>
            <person name="Wang J."/>
            <person name="Liu S."/>
        </authorList>
    </citation>
    <scope>NUCLEOTIDE SEQUENCE [LARGE SCALE GENOMIC DNA]</scope>
    <source>
        <strain evidence="6">HN/151029</strain>
    </source>
</reference>
<dbReference type="Proteomes" id="UP000319559">
    <property type="component" value="Segment"/>
</dbReference>
<evidence type="ECO:0000313" key="24">
    <source>
        <dbReference type="Proteomes" id="UP000173008"/>
    </source>
</evidence>
<dbReference type="Proteomes" id="UP000510761">
    <property type="component" value="Segment"/>
</dbReference>
<reference evidence="5 25" key="6">
    <citation type="submission" date="2016-04" db="EMBL/GenBank/DDBJ databases">
        <title>Genome characterization of an isolate HLJ/151129 of fowl adenovirus serotype 4.</title>
        <authorList>
            <person name="Li H."/>
            <person name="Wang J."/>
            <person name="Liu S."/>
        </authorList>
    </citation>
    <scope>NUCLEOTIDE SEQUENCE [LARGE SCALE GENOMIC DNA]</scope>
    <source>
        <strain evidence="5">HLJ/151118</strain>
    </source>
</reference>
<dbReference type="EMBL" id="KY927938">
    <property type="protein sequence ID" value="AVD96454.1"/>
    <property type="molecule type" value="Genomic_DNA"/>
</dbReference>
<dbReference type="EMBL" id="KX421404">
    <property type="protein sequence ID" value="AQT46095.1"/>
    <property type="molecule type" value="Genomic_DNA"/>
</dbReference>
<dbReference type="EMBL" id="KP295475">
    <property type="protein sequence ID" value="AKN35202.1"/>
    <property type="molecule type" value="Genomic_DNA"/>
</dbReference>
<reference evidence="10" key="9">
    <citation type="submission" date="2017-02" db="EMBL/GenBank/DDBJ databases">
        <title>Molecular characteristics of fowl adenovirus serotype 4 isolated from pigeon.</title>
        <authorList>
            <person name="Li H."/>
            <person name="Wang J."/>
            <person name="Liu L."/>
            <person name="Liu S."/>
        </authorList>
    </citation>
    <scope>NUCLEOTIDE SEQUENCE [LARGE SCALE GENOMIC DNA]</scope>
    <source>
        <strain evidence="10">HLJ/160826</strain>
    </source>
</reference>
<dbReference type="Proteomes" id="UP000316932">
    <property type="component" value="Segment"/>
</dbReference>
<dbReference type="Proteomes" id="UP000317479">
    <property type="component" value="Segment"/>
</dbReference>
<evidence type="ECO:0000313" key="1">
    <source>
        <dbReference type="EMBL" id="AIS19812.1"/>
    </source>
</evidence>
<proteinExistence type="predicted"/>
<dbReference type="Proteomes" id="UP000152565">
    <property type="component" value="Genome"/>
</dbReference>
<evidence type="ECO:0000313" key="27">
    <source>
        <dbReference type="Proteomes" id="UP000321061"/>
    </source>
</evidence>
<organism evidence="1 24">
    <name type="scientific">Fowl aviadenovirus C</name>
    <dbReference type="NCBI Taxonomy" id="190063"/>
    <lineage>
        <taxon>Viruses</taxon>
        <taxon>Varidnaviria</taxon>
        <taxon>Bamfordvirae</taxon>
        <taxon>Preplasmiviricota</taxon>
        <taxon>Polisuviricotina</taxon>
        <taxon>Pharingeaviricetes</taxon>
        <taxon>Rowavirales</taxon>
        <taxon>Adenoviridae</taxon>
        <taxon>Aviadenovirus</taxon>
        <taxon>Aviadenovirus hydropericardii</taxon>
    </lineage>
</organism>
<evidence type="ECO:0000313" key="18">
    <source>
        <dbReference type="EMBL" id="QLI42874.1"/>
    </source>
</evidence>
<evidence type="ECO:0000313" key="19">
    <source>
        <dbReference type="EMBL" id="QOE83683.1"/>
    </source>
</evidence>
<dbReference type="EMBL" id="KX061750">
    <property type="protein sequence ID" value="AOS87857.1"/>
    <property type="molecule type" value="Genomic_DNA"/>
</dbReference>
<evidence type="ECO:0000313" key="23">
    <source>
        <dbReference type="Proteomes" id="UP000165897"/>
    </source>
</evidence>
<name>A0A096ZH20_9ADEN</name>
<evidence type="ECO:0000313" key="12">
    <source>
        <dbReference type="EMBL" id="AVD96454.1"/>
    </source>
</evidence>
<evidence type="ECO:0000313" key="9">
    <source>
        <dbReference type="EMBL" id="AQT46138.1"/>
    </source>
</evidence>
<accession>A0A096ZH20</accession>
<evidence type="ECO:0000313" key="7">
    <source>
        <dbReference type="EMBL" id="AQQ16961.1"/>
    </source>
</evidence>
<evidence type="ECO:0000313" key="8">
    <source>
        <dbReference type="EMBL" id="AQT46095.1"/>
    </source>
</evidence>
<reference evidence="2 22" key="1">
    <citation type="submission" date="2014-12" db="EMBL/GenBank/DDBJ databases">
        <title>First complete genome and clinicopathological characterization of a highly virulent avian adenovirus serotype 4 isolated in Mexico.</title>
        <authorList>
            <person name="Vera-Hernandez P.F."/>
            <person name="Morales-Garzon A.S."/>
            <person name="Cortes-Espinosa D.V."/>
            <person name="Galiote-Flores A."/>
            <person name="Garcia-Barrera L.J."/>
            <person name="Rodriguez-Galindo E.T."/>
            <person name="Toscano-Contreras A."/>
            <person name="Lucio-Decanini E."/>
            <person name="Absalon A.E."/>
        </authorList>
    </citation>
    <scope>NUCLEOTIDE SEQUENCE [LARGE SCALE GENOMIC DNA]</scope>
    <source>
        <strain evidence="2">MX-SHP95</strain>
    </source>
</reference>
<evidence type="ECO:0000313" key="14">
    <source>
        <dbReference type="EMBL" id="AWT40695.1"/>
    </source>
</evidence>
<evidence type="ECO:0000313" key="25">
    <source>
        <dbReference type="Proteomes" id="UP000317905"/>
    </source>
</evidence>
<reference evidence="13" key="11">
    <citation type="submission" date="2017-07" db="EMBL/GenBank/DDBJ databases">
        <authorList>
            <person name="Sun Z.S."/>
            <person name="Albrecht U."/>
            <person name="Echele G."/>
            <person name="Lee C.C."/>
        </authorList>
    </citation>
    <scope>NUCLEOTIDE SEQUENCE</scope>
    <source>
        <strain evidence="13">SD1511</strain>
    </source>
</reference>
<dbReference type="Proteomes" id="UP000320295">
    <property type="component" value="Segment"/>
</dbReference>
<reference evidence="19" key="18">
    <citation type="journal article" date="2020" name="Poult. Sci.">
        <title>Molecular relationship of the Fowl Adenovirus serotype 4 isolated from the contaminated live vaccine and wild strains isolated in China 2013-2018.</title>
        <authorList>
            <person name="Su Q."/>
            <person name="Hou L."/>
            <person name="Liu X."/>
            <person name="Cui Z."/>
            <person name="Chang S."/>
            <person name="Zhao P."/>
        </authorList>
    </citation>
    <scope>NUCLEOTIDE SEQUENCE</scope>
    <source>
        <strain evidence="19">FAdV-n22</strain>
    </source>
</reference>
<reference evidence="16 28" key="16">
    <citation type="submission" date="2019-03" db="EMBL/GenBank/DDBJ databases">
        <authorList>
            <person name="Zhai X."/>
        </authorList>
    </citation>
    <scope>NUCLEOTIDE SEQUENCE [LARGE SCALE GENOMIC DNA]</scope>
    <source>
        <strain evidence="16">SCDY</strain>
    </source>
</reference>
<reference evidence="15 27" key="15">
    <citation type="submission" date="2019-01" db="EMBL/GenBank/DDBJ databases">
        <authorList>
            <person name="Chen L."/>
            <person name="Yin L."/>
            <person name="Liu L."/>
            <person name="Peng P."/>
            <person name="Cao Y."/>
        </authorList>
    </citation>
    <scope>NUCLEOTIDE SEQUENCE [LARGE SCALE GENOMIC DNA]</scope>
    <source>
        <strain evidence="15">CH/GDYF/201706</strain>
    </source>
</reference>
<dbReference type="EMBL" id="KU245540">
    <property type="protein sequence ID" value="AMQ81285.1"/>
    <property type="molecule type" value="Genomic_DNA"/>
</dbReference>
<dbReference type="Proteomes" id="UP000318388">
    <property type="component" value="Segment"/>
</dbReference>
<dbReference type="Proteomes" id="UP000160298">
    <property type="component" value="Segment"/>
</dbReference>
<dbReference type="EMBL" id="KU587519">
    <property type="protein sequence ID" value="AMB36782.1"/>
    <property type="molecule type" value="Genomic_DNA"/>
</dbReference>
<dbReference type="Proteomes" id="UP000423338">
    <property type="component" value="Segment"/>
</dbReference>
<reference evidence="20" key="19">
    <citation type="journal article" date="2021" name="J. Vet. Diagn. Invest.">
        <title>Emergence of fowl aviadenovirus C-4 in a backyard chicken flock in California.</title>
        <authorList>
            <person name="Mete A."/>
            <person name="Armien A.G."/>
            <person name="Rejmanek D."/>
            <person name="Mott M."/>
            <person name="Crossley B.M."/>
        </authorList>
    </citation>
    <scope>NUCLEOTIDE SEQUENCE</scope>
    <source>
        <strain evidence="20">D2004737</strain>
    </source>
</reference>
<dbReference type="Proteomes" id="UP000662949">
    <property type="component" value="Segment"/>
</dbReference>
<dbReference type="Proteomes" id="UP000693878">
    <property type="component" value="Segment"/>
</dbReference>
<dbReference type="EMBL" id="MT119964">
    <property type="protein sequence ID" value="QOE83683.1"/>
    <property type="molecule type" value="Genomic_DNA"/>
</dbReference>
<evidence type="ECO:0000313" key="5">
    <source>
        <dbReference type="EMBL" id="AOS87857.1"/>
    </source>
</evidence>
<evidence type="ECO:0000313" key="20">
    <source>
        <dbReference type="EMBL" id="QWW27700.1"/>
    </source>
</evidence>
<evidence type="ECO:0000313" key="22">
    <source>
        <dbReference type="Proteomes" id="UP000160298"/>
    </source>
</evidence>
<evidence type="ECO:0000313" key="28">
    <source>
        <dbReference type="Proteomes" id="UP000326050"/>
    </source>
</evidence>
<reference evidence="3 23" key="4">
    <citation type="journal article" date="2016" name="Genome Announc.">
        <title>Genome Sequence of a Fowl Adenovirus Serotype 4 Strain Lethal to Chickens, Isolated from China.</title>
        <authorList>
            <person name="Li L."/>
            <person name="Luo L."/>
            <person name="Luo Q."/>
            <person name="Zhang T."/>
            <person name="Zhao K."/>
            <person name="Wang H."/>
            <person name="Zhang R."/>
            <person name="Lu Q."/>
            <person name="Pan Z."/>
            <person name="Shao H."/>
            <person name="Zhang W."/>
            <person name="Wen G."/>
        </authorList>
    </citation>
    <scope>NUCLEOTIDE SEQUENCE [LARGE SCALE GENOMIC DNA]</scope>
    <source>
        <strain evidence="3">HB1510</strain>
    </source>
</reference>
<dbReference type="Proteomes" id="UP000318273">
    <property type="component" value="Segment"/>
</dbReference>
<reference evidence="14" key="10">
    <citation type="submission" date="2017-07" db="EMBL/GenBank/DDBJ databases">
        <title>Whole genome of a virulent serotype 4 avian adenovirus isolated in Zhejiang Province of China.</title>
        <authorList>
            <person name="Zheng X."/>
            <person name="Li X."/>
            <person name="Mao S."/>
            <person name="Xia W."/>
            <person name="Mo K."/>
            <person name="Zhou J."/>
        </authorList>
    </citation>
    <scope>NUCLEOTIDE SEQUENCE [LARGE SCALE GENOMIC DNA]</scope>
    <source>
        <strain evidence="14">ZJ2015</strain>
    </source>
</reference>
<reference evidence="4 21" key="3">
    <citation type="submission" date="2015-12" db="EMBL/GenBank/DDBJ databases">
        <title>Complete genome characterization of fowl adenoviruses isolated from chickens associated with hydropericardium syndrome in China.</title>
        <authorList>
            <person name="Li H."/>
            <person name="Wang J."/>
            <person name="Liu S."/>
        </authorList>
    </citation>
    <scope>NUCLEOTIDE SEQUENCE [LARGE SCALE GENOMIC DNA]</scope>
    <source>
        <strain evidence="4">HN/151025</strain>
    </source>
</reference>
<evidence type="ECO:0000313" key="15">
    <source>
        <dbReference type="EMBL" id="QDY98315.1"/>
    </source>
</evidence>
<evidence type="ECO:0000313" key="6">
    <source>
        <dbReference type="EMBL" id="AOS87940.1"/>
    </source>
</evidence>
<dbReference type="Proteomes" id="UP000317905">
    <property type="component" value="Segment"/>
</dbReference>
<dbReference type="EMBL" id="KM096544">
    <property type="protein sequence ID" value="AIS19812.1"/>
    <property type="molecule type" value="Genomic_DNA"/>
</dbReference>
<dbReference type="EMBL" id="MT813039">
    <property type="protein sequence ID" value="QWW27700.1"/>
    <property type="molecule type" value="Genomic_DNA"/>
</dbReference>
<dbReference type="Proteomes" id="UP000315230">
    <property type="component" value="Segment"/>
</dbReference>
<evidence type="ECO:0000313" key="21">
    <source>
        <dbReference type="Proteomes" id="UP000152565"/>
    </source>
</evidence>
<evidence type="ECO:0000313" key="17">
    <source>
        <dbReference type="EMBL" id="QGQ62463.1"/>
    </source>
</evidence>
<protein>
    <submittedName>
        <fullName evidence="1">ORF16</fullName>
    </submittedName>
</protein>
<dbReference type="EMBL" id="KY569422">
    <property type="protein sequence ID" value="AUR44955.1"/>
    <property type="molecule type" value="Genomic_DNA"/>
</dbReference>
<evidence type="ECO:0000313" key="11">
    <source>
        <dbReference type="EMBL" id="AUT77166.1"/>
    </source>
</evidence>
<reference evidence="17 29" key="14">
    <citation type="journal article" date="2019" name="Viruses">
        <title>Fowl Adenovirus (FAdV) Recombination with Intertypic Crossovers in Genomes of FAdV-D and FAdV-E, Displaying Hybrid Serological Phenotypes.</title>
        <authorList>
            <person name="Schachner A."/>
            <person name="Gonzalez G."/>
            <person name="Endler L."/>
            <person name="Ito K."/>
            <person name="Hess M."/>
        </authorList>
    </citation>
    <scope>NUCLEOTIDE SEQUENCE [LARGE SCALE GENOMIC DNA]</scope>
    <source>
        <strain evidence="17 29">C2-B-FAdV-10</strain>
    </source>
</reference>
<reference evidence="18 30" key="17">
    <citation type="submission" date="2019-10" db="EMBL/GenBank/DDBJ databases">
        <authorList>
            <person name="Zhao L."/>
            <person name="Zhang X."/>
            <person name="Liu C."/>
        </authorList>
    </citation>
    <scope>NUCLEOTIDE SEQUENCE [LARGE SCALE GENOMIC DNA]</scope>
    <source>
        <strain evidence="18">CH/AHMG/2018</strain>
    </source>
</reference>
<dbReference type="EMBL" id="MK572851">
    <property type="protein sequence ID" value="QGQ62463.1"/>
    <property type="molecule type" value="Genomic_DNA"/>
</dbReference>
<dbReference type="EMBL" id="KX421401">
    <property type="protein sequence ID" value="AQQ16961.1"/>
    <property type="molecule type" value="Genomic_DNA"/>
</dbReference>
<evidence type="ECO:0000313" key="2">
    <source>
        <dbReference type="EMBL" id="AKN35202.1"/>
    </source>
</evidence>
<dbReference type="EMBL" id="KX421403">
    <property type="protein sequence ID" value="AQT46138.1"/>
    <property type="molecule type" value="Genomic_DNA"/>
</dbReference>
<evidence type="ECO:0000313" key="30">
    <source>
        <dbReference type="Proteomes" id="UP000510761"/>
    </source>
</evidence>
<dbReference type="Proteomes" id="UP000165897">
    <property type="component" value="Segment"/>
</dbReference>
<reference evidence="3" key="5">
    <citation type="submission" date="2016-01" db="EMBL/GenBank/DDBJ databases">
        <authorList>
            <person name="Li L.T."/>
            <person name="Wen G.Y."/>
        </authorList>
    </citation>
    <scope>NUCLEOTIDE SEQUENCE</scope>
    <source>
        <strain evidence="3">HB1510</strain>
    </source>
</reference>
<evidence type="ECO:0000313" key="26">
    <source>
        <dbReference type="Proteomes" id="UP000318273"/>
    </source>
</evidence>
<dbReference type="EMBL" id="MF496037">
    <property type="protein sequence ID" value="AWR92739.1"/>
    <property type="molecule type" value="Genomic_DNA"/>
</dbReference>
<dbReference type="EMBL" id="MK387062">
    <property type="protein sequence ID" value="QDY98315.1"/>
    <property type="molecule type" value="Genomic_DNA"/>
</dbReference>
<dbReference type="EMBL" id="MF521611">
    <property type="protein sequence ID" value="AWT40695.1"/>
    <property type="molecule type" value="Genomic_DNA"/>
</dbReference>
<reference evidence="12" key="12">
    <citation type="journal article" date="2018" name="Microb. Pathog.">
        <title>Complete genome sequence and pathogenicity of fowl adenovirus serotype 4 involved in hydropericardium syndrome in Southwest China.</title>
        <authorList>
            <person name="Guan R."/>
            <person name="Tian Y."/>
            <person name="Han X."/>
            <person name="Yang X."/>
            <person name="Wang H."/>
        </authorList>
    </citation>
    <scope>NUCLEOTIDE SEQUENCE [LARGE SCALE GENOMIC DNA]</scope>
    <source>
        <strain evidence="12">SCnj1601</strain>
    </source>
</reference>
<evidence type="ECO:0000313" key="29">
    <source>
        <dbReference type="Proteomes" id="UP000423338"/>
    </source>
</evidence>
<evidence type="ECO:0000313" key="10">
    <source>
        <dbReference type="EMBL" id="AUR44955.1"/>
    </source>
</evidence>
<evidence type="ECO:0000313" key="3">
    <source>
        <dbReference type="EMBL" id="AMB36782.1"/>
    </source>
</evidence>
<evidence type="ECO:0000313" key="13">
    <source>
        <dbReference type="EMBL" id="AWR92739.1"/>
    </source>
</evidence>
<dbReference type="Proteomes" id="UP000326050">
    <property type="component" value="Segment"/>
</dbReference>
<dbReference type="Proteomes" id="UP000173008">
    <property type="component" value="Genome"/>
</dbReference>
<evidence type="ECO:0000313" key="4">
    <source>
        <dbReference type="EMBL" id="AMQ81285.1"/>
    </source>
</evidence>
<dbReference type="EMBL" id="MN606303">
    <property type="protein sequence ID" value="QLI42874.1"/>
    <property type="molecule type" value="Genomic_DNA"/>
</dbReference>
<reference evidence="1 24" key="2">
    <citation type="journal article" date="2015" name="PLoS ONE">
        <title>Pathogenicity and Complete Genome Characterization of Fowl Adenoviruses Isolated from Chickens Associated with Inclusion Body Hepatitis and Hydropericardium Syndrome in China.</title>
        <authorList>
            <person name="Zhao J."/>
            <person name="Zhong Q."/>
            <person name="Zhao Y."/>
            <person name="Hu Y.X."/>
            <person name="Zhang G.Z."/>
        </authorList>
    </citation>
    <scope>NUCLEOTIDE SEQUENCE [LARGE SCALE GENOMIC DNA]</scope>
    <source>
        <strain evidence="1">JSJ13</strain>
    </source>
</reference>